<dbReference type="InterPro" id="IPR050345">
    <property type="entry name" value="Aliph_Amidase/BUP"/>
</dbReference>
<dbReference type="EMBL" id="FOXU01000004">
    <property type="protein sequence ID" value="SFQ51392.1"/>
    <property type="molecule type" value="Genomic_DNA"/>
</dbReference>
<proteinExistence type="predicted"/>
<dbReference type="InterPro" id="IPR036526">
    <property type="entry name" value="C-N_Hydrolase_sf"/>
</dbReference>
<dbReference type="SUPFAM" id="SSF56317">
    <property type="entry name" value="Carbon-nitrogen hydrolase"/>
    <property type="match status" value="1"/>
</dbReference>
<evidence type="ECO:0000313" key="3">
    <source>
        <dbReference type="EMBL" id="SFQ51392.1"/>
    </source>
</evidence>
<accession>A0A1I5Z4L0</accession>
<dbReference type="GO" id="GO:0016811">
    <property type="term" value="F:hydrolase activity, acting on carbon-nitrogen (but not peptide) bonds, in linear amides"/>
    <property type="evidence" value="ECO:0007669"/>
    <property type="project" value="TreeGrafter"/>
</dbReference>
<evidence type="ECO:0000256" key="1">
    <source>
        <dbReference type="ARBA" id="ARBA00022801"/>
    </source>
</evidence>
<protein>
    <submittedName>
        <fullName evidence="3">N-carbamoylputrescine amidase</fullName>
    </submittedName>
</protein>
<organism evidence="3 4">
    <name type="scientific">Psychrobacillus psychrotolerans</name>
    <dbReference type="NCBI Taxonomy" id="126156"/>
    <lineage>
        <taxon>Bacteria</taxon>
        <taxon>Bacillati</taxon>
        <taxon>Bacillota</taxon>
        <taxon>Bacilli</taxon>
        <taxon>Bacillales</taxon>
        <taxon>Bacillaceae</taxon>
        <taxon>Psychrobacillus</taxon>
    </lineage>
</organism>
<evidence type="ECO:0000313" key="4">
    <source>
        <dbReference type="Proteomes" id="UP000198734"/>
    </source>
</evidence>
<dbReference type="Gene3D" id="3.60.110.10">
    <property type="entry name" value="Carbon-nitrogen hydrolase"/>
    <property type="match status" value="1"/>
</dbReference>
<name>A0A1I5Z4L0_9BACI</name>
<keyword evidence="1" id="KW-0378">Hydrolase</keyword>
<sequence length="292" mass="33180">MEILIAGVQVGPYESENMFWKNFEESISMLVKEKNPYLIALSELMHIPYLAVVKNDEEFNFAQTINGEVVTKTVELSRKYNVHIIGTLFEKEETKQGGFNYYNSSFVCSPSRGLLGTYRKVHLPTIDHPSLITNEKYYFEQFGGGGTEFPIFTLDNGVKIGCLICFDRSFPEAWKCLSVQGAQIVVVPTATFGFRYDLYVKELQIRAMENNVFVLAVNKAGNEVYPENTPKRANFGCSNIINPKGEILELAGDVPWSSIAQAISISTVEESKNLIDWKLERKPEVYKKYLYQ</sequence>
<feature type="domain" description="CN hydrolase" evidence="2">
    <location>
        <begin position="3"/>
        <end position="267"/>
    </location>
</feature>
<dbReference type="Proteomes" id="UP000198734">
    <property type="component" value="Unassembled WGS sequence"/>
</dbReference>
<dbReference type="OrthoDB" id="9811121at2"/>
<dbReference type="STRING" id="126156.SAMN05421670_2388"/>
<evidence type="ECO:0000259" key="2">
    <source>
        <dbReference type="PROSITE" id="PS50263"/>
    </source>
</evidence>
<dbReference type="PANTHER" id="PTHR43674">
    <property type="entry name" value="NITRILASE C965.09-RELATED"/>
    <property type="match status" value="1"/>
</dbReference>
<dbReference type="InterPro" id="IPR003010">
    <property type="entry name" value="C-N_Hydrolase"/>
</dbReference>
<dbReference type="CDD" id="cd07197">
    <property type="entry name" value="nitrilase"/>
    <property type="match status" value="1"/>
</dbReference>
<dbReference type="PROSITE" id="PS50263">
    <property type="entry name" value="CN_HYDROLASE"/>
    <property type="match status" value="1"/>
</dbReference>
<dbReference type="AlphaFoldDB" id="A0A1I5Z4L0"/>
<reference evidence="4" key="1">
    <citation type="submission" date="2016-10" db="EMBL/GenBank/DDBJ databases">
        <authorList>
            <person name="Varghese N."/>
            <person name="Submissions S."/>
        </authorList>
    </citation>
    <scope>NUCLEOTIDE SEQUENCE [LARGE SCALE GENOMIC DNA]</scope>
    <source>
        <strain evidence="4">DSM 11706</strain>
    </source>
</reference>
<keyword evidence="4" id="KW-1185">Reference proteome</keyword>
<dbReference type="PANTHER" id="PTHR43674:SF2">
    <property type="entry name" value="BETA-UREIDOPROPIONASE"/>
    <property type="match status" value="1"/>
</dbReference>
<dbReference type="Pfam" id="PF00795">
    <property type="entry name" value="CN_hydrolase"/>
    <property type="match status" value="1"/>
</dbReference>
<gene>
    <name evidence="3" type="ORF">SAMN05421670_2388</name>
</gene>